<protein>
    <submittedName>
        <fullName evidence="1">Uncharacterized protein</fullName>
    </submittedName>
</protein>
<evidence type="ECO:0000313" key="2">
    <source>
        <dbReference type="Proteomes" id="UP000318878"/>
    </source>
</evidence>
<dbReference type="AlphaFoldDB" id="A0A5C5V286"/>
<proteinExistence type="predicted"/>
<sequence>MPSIYFFAVDFAKYPLPVTEPAGLANQIVAKALQKGTLDPKASSVFRDRVEESARGLWPEPPDSVSIGIYLWLLESLAEPITLPYQDVRSDSDLEEASFWDYFQEHVSASAPNCEGMRYLDSTQAANLQKHVKSAGLSERRELRVLQEELLEIVESVASDGLALLAVRTE</sequence>
<organism evidence="1 2">
    <name type="scientific">Blastopirellula retiformator</name>
    <dbReference type="NCBI Taxonomy" id="2527970"/>
    <lineage>
        <taxon>Bacteria</taxon>
        <taxon>Pseudomonadati</taxon>
        <taxon>Planctomycetota</taxon>
        <taxon>Planctomycetia</taxon>
        <taxon>Pirellulales</taxon>
        <taxon>Pirellulaceae</taxon>
        <taxon>Blastopirellula</taxon>
    </lineage>
</organism>
<evidence type="ECO:0000313" key="1">
    <source>
        <dbReference type="EMBL" id="TWT32080.1"/>
    </source>
</evidence>
<dbReference type="EMBL" id="SJPF01000004">
    <property type="protein sequence ID" value="TWT32080.1"/>
    <property type="molecule type" value="Genomic_DNA"/>
</dbReference>
<gene>
    <name evidence="1" type="ORF">Enr8_40060</name>
</gene>
<name>A0A5C5V286_9BACT</name>
<reference evidence="1 2" key="1">
    <citation type="submission" date="2019-02" db="EMBL/GenBank/DDBJ databases">
        <title>Deep-cultivation of Planctomycetes and their phenomic and genomic characterization uncovers novel biology.</title>
        <authorList>
            <person name="Wiegand S."/>
            <person name="Jogler M."/>
            <person name="Boedeker C."/>
            <person name="Pinto D."/>
            <person name="Vollmers J."/>
            <person name="Rivas-Marin E."/>
            <person name="Kohn T."/>
            <person name="Peeters S.H."/>
            <person name="Heuer A."/>
            <person name="Rast P."/>
            <person name="Oberbeckmann S."/>
            <person name="Bunk B."/>
            <person name="Jeske O."/>
            <person name="Meyerdierks A."/>
            <person name="Storesund J.E."/>
            <person name="Kallscheuer N."/>
            <person name="Luecker S."/>
            <person name="Lage O.M."/>
            <person name="Pohl T."/>
            <person name="Merkel B.J."/>
            <person name="Hornburger P."/>
            <person name="Mueller R.-W."/>
            <person name="Bruemmer F."/>
            <person name="Labrenz M."/>
            <person name="Spormann A.M."/>
            <person name="Op Den Camp H."/>
            <person name="Overmann J."/>
            <person name="Amann R."/>
            <person name="Jetten M.S.M."/>
            <person name="Mascher T."/>
            <person name="Medema M.H."/>
            <person name="Devos D.P."/>
            <person name="Kaster A.-K."/>
            <person name="Ovreas L."/>
            <person name="Rohde M."/>
            <person name="Galperin M.Y."/>
            <person name="Jogler C."/>
        </authorList>
    </citation>
    <scope>NUCLEOTIDE SEQUENCE [LARGE SCALE GENOMIC DNA]</scope>
    <source>
        <strain evidence="1 2">Enr8</strain>
    </source>
</reference>
<keyword evidence="2" id="KW-1185">Reference proteome</keyword>
<accession>A0A5C5V286</accession>
<dbReference type="Proteomes" id="UP000318878">
    <property type="component" value="Unassembled WGS sequence"/>
</dbReference>
<dbReference type="RefSeq" id="WP_146434757.1">
    <property type="nucleotide sequence ID" value="NZ_SJPF01000004.1"/>
</dbReference>
<comment type="caution">
    <text evidence="1">The sequence shown here is derived from an EMBL/GenBank/DDBJ whole genome shotgun (WGS) entry which is preliminary data.</text>
</comment>